<evidence type="ECO:0000313" key="10">
    <source>
        <dbReference type="EMBL" id="PYI55955.1"/>
    </source>
</evidence>
<keyword evidence="5" id="KW-0862">Zinc</keyword>
<dbReference type="InterPro" id="IPR036866">
    <property type="entry name" value="RibonucZ/Hydroxyglut_hydro"/>
</dbReference>
<dbReference type="Pfam" id="PF00753">
    <property type="entry name" value="Lactamase_B"/>
    <property type="match status" value="1"/>
</dbReference>
<dbReference type="SMART" id="SM00849">
    <property type="entry name" value="Lactamase_B"/>
    <property type="match status" value="1"/>
</dbReference>
<dbReference type="GO" id="GO:0016787">
    <property type="term" value="F:hydrolase activity"/>
    <property type="evidence" value="ECO:0007669"/>
    <property type="project" value="UniProtKB-KW"/>
</dbReference>
<dbReference type="Gene3D" id="3.60.15.10">
    <property type="entry name" value="Ribonuclease Z/Hydroxyacylglutathione hydrolase-like"/>
    <property type="match status" value="1"/>
</dbReference>
<dbReference type="SUPFAM" id="SSF56281">
    <property type="entry name" value="Metallo-hydrolase/oxidoreductase"/>
    <property type="match status" value="1"/>
</dbReference>
<dbReference type="PANTHER" id="PTHR42978">
    <property type="entry name" value="QUORUM-QUENCHING LACTONASE YTNP-RELATED-RELATED"/>
    <property type="match status" value="1"/>
</dbReference>
<proteinExistence type="inferred from homology"/>
<reference evidence="10 11" key="1">
    <citation type="submission" date="2018-05" db="EMBL/GenBank/DDBJ databases">
        <title>Paenibacillus flagellatus sp. nov., isolated from selenium mineral soil.</title>
        <authorList>
            <person name="Dai X."/>
        </authorList>
    </citation>
    <scope>NUCLEOTIDE SEQUENCE [LARGE SCALE GENOMIC DNA]</scope>
    <source>
        <strain evidence="10 11">DXL2</strain>
    </source>
</reference>
<dbReference type="PANTHER" id="PTHR42978:SF2">
    <property type="entry name" value="102 KBASES UNSTABLE REGION: FROM 1 TO 119443"/>
    <property type="match status" value="1"/>
</dbReference>
<evidence type="ECO:0000256" key="2">
    <source>
        <dbReference type="ARBA" id="ARBA00007749"/>
    </source>
</evidence>
<dbReference type="CDD" id="cd07730">
    <property type="entry name" value="metallo-hydrolase-like_MBL-fold"/>
    <property type="match status" value="1"/>
</dbReference>
<evidence type="ECO:0000259" key="9">
    <source>
        <dbReference type="SMART" id="SM00849"/>
    </source>
</evidence>
<dbReference type="InterPro" id="IPR001279">
    <property type="entry name" value="Metallo-B-lactamas"/>
</dbReference>
<dbReference type="AlphaFoldDB" id="A0A2V5K8U3"/>
<evidence type="ECO:0000256" key="1">
    <source>
        <dbReference type="ARBA" id="ARBA00001947"/>
    </source>
</evidence>
<dbReference type="GO" id="GO:0046872">
    <property type="term" value="F:metal ion binding"/>
    <property type="evidence" value="ECO:0007669"/>
    <property type="project" value="UniProtKB-KW"/>
</dbReference>
<comment type="function">
    <text evidence="7">Counteracts the endogenous Pycsar antiviral defense system. Phosphodiesterase that enables metal-dependent hydrolysis of host cyclic nucleotide Pycsar defense signals such as cCMP and cUMP.</text>
</comment>
<comment type="caution">
    <text evidence="10">The sequence shown here is derived from an EMBL/GenBank/DDBJ whole genome shotgun (WGS) entry which is preliminary data.</text>
</comment>
<dbReference type="OrthoDB" id="333278at2"/>
<sequence>MPKVRLRLFATGYCTHPEWVTIRGGALRACRIPALFACIEHPSFGTVLVDTGYADRFMKVTDRLPARLYRAVTPVTFRGEDSAWLQLEACGIDAERVSAIVVTHFHADHIAGLRDFPNARFIYLPEAYEAVKRLRGLSALRRAFLPGLLPERFEERSAPIGPERRLAAPPGFPFPHAWDVLGDGSVLAVELPGHADGQIGLLLATDRHDYLLCADAAWSGKAVRDNRPPHPIAGFLMPDRRAYADSFGKLVGLRRRFPHLRIVASHCPDVWQDWVQGGEPL</sequence>
<protein>
    <submittedName>
        <fullName evidence="10">MBL fold metallo-hydrolase</fullName>
    </submittedName>
</protein>
<dbReference type="EMBL" id="QJVJ01000003">
    <property type="protein sequence ID" value="PYI55955.1"/>
    <property type="molecule type" value="Genomic_DNA"/>
</dbReference>
<evidence type="ECO:0000256" key="3">
    <source>
        <dbReference type="ARBA" id="ARBA00022723"/>
    </source>
</evidence>
<keyword evidence="11" id="KW-1185">Reference proteome</keyword>
<keyword evidence="4 10" id="KW-0378">Hydrolase</keyword>
<feature type="domain" description="Metallo-beta-lactamase" evidence="9">
    <location>
        <begin position="33"/>
        <end position="266"/>
    </location>
</feature>
<evidence type="ECO:0000256" key="4">
    <source>
        <dbReference type="ARBA" id="ARBA00022801"/>
    </source>
</evidence>
<comment type="catalytic activity">
    <reaction evidence="6">
        <text>3',5'-cyclic CMP + H2O = CMP + H(+)</text>
        <dbReference type="Rhea" id="RHEA:72675"/>
        <dbReference type="ChEBI" id="CHEBI:15377"/>
        <dbReference type="ChEBI" id="CHEBI:15378"/>
        <dbReference type="ChEBI" id="CHEBI:58003"/>
        <dbReference type="ChEBI" id="CHEBI:60377"/>
    </reaction>
    <physiologicalReaction direction="left-to-right" evidence="6">
        <dbReference type="Rhea" id="RHEA:72676"/>
    </physiologicalReaction>
</comment>
<dbReference type="Proteomes" id="UP000247476">
    <property type="component" value="Unassembled WGS sequence"/>
</dbReference>
<comment type="catalytic activity">
    <reaction evidence="8">
        <text>3',5'-cyclic UMP + H2O = UMP + H(+)</text>
        <dbReference type="Rhea" id="RHEA:70575"/>
        <dbReference type="ChEBI" id="CHEBI:15377"/>
        <dbReference type="ChEBI" id="CHEBI:15378"/>
        <dbReference type="ChEBI" id="CHEBI:57865"/>
        <dbReference type="ChEBI" id="CHEBI:184387"/>
    </reaction>
    <physiologicalReaction direction="left-to-right" evidence="8">
        <dbReference type="Rhea" id="RHEA:70576"/>
    </physiologicalReaction>
</comment>
<comment type="cofactor">
    <cofactor evidence="1">
        <name>Zn(2+)</name>
        <dbReference type="ChEBI" id="CHEBI:29105"/>
    </cofactor>
</comment>
<evidence type="ECO:0000256" key="5">
    <source>
        <dbReference type="ARBA" id="ARBA00022833"/>
    </source>
</evidence>
<organism evidence="10 11">
    <name type="scientific">Paenibacillus flagellatus</name>
    <dbReference type="NCBI Taxonomy" id="2211139"/>
    <lineage>
        <taxon>Bacteria</taxon>
        <taxon>Bacillati</taxon>
        <taxon>Bacillota</taxon>
        <taxon>Bacilli</taxon>
        <taxon>Bacillales</taxon>
        <taxon>Paenibacillaceae</taxon>
        <taxon>Paenibacillus</taxon>
    </lineage>
</organism>
<comment type="similarity">
    <text evidence="2">Belongs to the metallo-beta-lactamase superfamily.</text>
</comment>
<name>A0A2V5K8U3_9BACL</name>
<evidence type="ECO:0000256" key="8">
    <source>
        <dbReference type="ARBA" id="ARBA00048505"/>
    </source>
</evidence>
<evidence type="ECO:0000256" key="6">
    <source>
        <dbReference type="ARBA" id="ARBA00034221"/>
    </source>
</evidence>
<keyword evidence="3" id="KW-0479">Metal-binding</keyword>
<gene>
    <name evidence="10" type="ORF">DLM86_07160</name>
</gene>
<accession>A0A2V5K8U3</accession>
<evidence type="ECO:0000313" key="11">
    <source>
        <dbReference type="Proteomes" id="UP000247476"/>
    </source>
</evidence>
<dbReference type="InterPro" id="IPR051013">
    <property type="entry name" value="MBL_superfamily_lactonases"/>
</dbReference>
<evidence type="ECO:0000256" key="7">
    <source>
        <dbReference type="ARBA" id="ARBA00034301"/>
    </source>
</evidence>